<feature type="domain" description="EGF-like" evidence="14">
    <location>
        <begin position="4216"/>
        <end position="4257"/>
    </location>
</feature>
<dbReference type="SUPFAM" id="SSF56436">
    <property type="entry name" value="C-type lectin-like"/>
    <property type="match status" value="3"/>
</dbReference>
<keyword evidence="5" id="KW-0677">Repeat</keyword>
<sequence>MVPNLKICLLILICTTAAVASDIDQCAVNADSCVNDASCINLNDTAGDGLFYCECHDGFVGDGHMCDNCTGCQDIDECAEIAIESTNCTVQNNTICKNTPGSFECIVCDADQYLVPSDNRTACVFDESIGCSIHEDLTCLPGTTCKDLEEGGYVCICPEGATGNGKRGPGNTGCSFPTCPEAMPVQVGQYCYNVHDEPKSFDDAKKECEKNGGSLASLLTDEAIETLELEASAMMSGNAWVGLSDSNLEGTFAWSDNGVARSINNWGEGEPSTDGADSKDCVSFGVNTGDEDTKMFFTENCTKALPYICKKPLIPQPCADGWSYRETTGECYYTSQEPKPYLEAYIQCAANGASLVSIGSPEEQAFVDSQVFNVQGTDFWIGFDDGMLNEQDGVFAWADGEAFDFTNWGEQYPLGTSPCASLDKTTSTWKNIACNTELGFVCKKNQNVHEDCPFGQMRLGDECIKMKTDPKTGSGALENCRSLGGDLMSIGSLGEQHAIAKFLQSNGLESEKLWIGLKEDVNQTDIYSWTDLTNSSYSNWLPGKPDDGVPGSCVYIDGTAAYPDHLKWADGNCSLEYQYLCKYRNTPCSSDDECHTTLGECNRGQCRCKPGYQGDGKDACIDINECKTLQQPCAPENANCINQEGSYTCECEDGYIGDPTKDCVPLAACVSDADCHVQASCLDLLCTCKEGYVGTGKYCTDIDECAIDINSTLCDKNARCVNNPGNYTCICEDGFNGDGETCSDNPRTCHDIWLADNTTASGVYMIDPDSTGGLPPFAVQCDMRDDMGVTILTHNVKNTIKIPLQDIYIKPIIYTNPVEEVDAVVDISEFCYQNILFVCNAPENVLGEGDFLVNGKSENIFAWGAPKDGMCACGMLGMCNDPSSHCNCDGTSMTGEDGGKIVDKNQLPVTVINFKDTSGRTEFVLGPLKCGPRPFDYPEHCDDAKFNYGITTNGPLYIDIDGVDGETPPFLVYCDMESFPHVGITVLPHDKPGPQNPTPGDNPITYPLPDDIIQKFLDTFDFCMQGIDYTCENSGLLQGDAGYLETSAGEKLSYFGGGLRGASGEDGKCACGVTGTCDDPAVGCNCNIKDGKERHDIALITNNTDLPIGNIVLNELGGNSTGTYNITSLQCAPLQFGIPPSCQHIRNTGQKYSYTYLIDPDGTEDEYEINGLVMPYLATCYMTDEPPIGATGTGEPAPGVGVGPPGPGPESTEKRSPYCEDLPDDQGRICYEIFPSCSHMYIYYKTVIGYSSVEPGYYVIDPDGINEGVDPFVVICTKWYKTIIPVTHGTGFDIIDEPNPENPTPESKCTNITYGNDITPEQIKALVKISGFCKQYAKVECRYAPFTGYGNWSNIDGITMEGFAGSAGAPECACGAVDKCVGGSTMECNCDMNDGDLRKDEGLFFDKADVPVSQICLGLSDEPLPVNETGSKSQSFILGNLECVPIQYGIPKDCQERRDFGNVESGPWLIDPDGANNNDPFPVYCDMTYIPRVGVTVVTHDTPDSINVTTDGVDISPVYNAVDIPKLKSLTGGKTVYCTQEMNYTCINSDLVLSDVYGWYDIDGEIVSYWAGSRDNDGCEGESCQCSELDDKQHLDGSGLFFKEDLPVSRVKLAGVPVVTPQMRELSIGPLECSRLHKNCHEILLAGERYWNIQHYAIDPDGAGGVPPMHVKCDFTTLPGQGITIVPVYNKNGPKDVPNNGGSIPITYWEVTPEQINVLAKASPYCQQGLYYECNNAGLMGEGSYFKDFQGNVSSGWALAENYNGDEAVCACKLLGTCPEGTNCRCDAKGEMSSLEGGLITRNDILPITELNFAATGEGSAKYEITSVSCAQEPFGLPKDCNEALAMGRGSGEMLIQPNKGVQPFLVSCDMDTKPGTGITIIPNNLPDDTPADDTVPIEYPTASPEQIDALVGQSSYCYQPMKYDCFSNPNEVKWIGADDKEQSYLGYGENVGQCSCGYDQLCGGNDGQAAMEQRSCNCRVGDDVWRSDAGSLSKESDLPIKSMIFTTPVGGQASFSLGDLYCADEDFDIDECELNKHDCHVNATCENVPGRFKCNCNPGYQGLGRTDNMYSNGRECFDDDECGLGACDRRVSICINTDGSYECECKDGFRMNEAGKCVDIDECAEETYDCPDNSRCANTFGNYRCLCKPGFRSMNGECYEIGICSCFGDPHCSSYDGYMLHFQGVCSYVMSRDNCSHGQIVGEPNFEVIITNVGEPDVLHGSWVRALQVNVFGKEIGLLQRKEVRVDGQRVYLPMSPVSGVQIFNKGLNVVVRAESLGLEVLWDGKASAEVNVPTEMKEKTCGICGDFNGILEDDLVIGPKCDDTGGLATNYNNTHNRMGYSWLYERTNVCYPKCEEPDEPVCPDEPHMDEANKYCDTMGLIFANCLEVMGAKADGFMVSCQSDFCRVPDQLCDTVGRLAATCQTDYKVTLNPMWRSILQCNDVSCGDNMIYKAEANPCQPSCMYPNGDPLCDSNNLVEGCVCQSGYVMEGNKCIQLQQCGCQDMSNPGSYYPVGTAFVRPDCIEKCACTSPMSPLSCTPLKCDVNATCYINEGILDCYCVDGYMGNGATCEEIDECEIKTDDCHNDANCTNLDGSYSCECKEGFMDRTDDVSVRGKDCVDVNECSEEASPGSNDCDPNSICDNTIGSYECNCKKGYKKDPTDICEDIDECASKGTNPCHAESTTCNNTIGTFSCECLEGFERFDDNKCVDINECETGAFECGENTMCTNNAGSYGCTCLQGYRGDDPKADGCVDINECDENLHKCDVMSTTCTNTNGSYTCDCIEGYKYIDGSVHKCTDINECIESPESCMANSDCLNTDGGFECNCKVGYILKRGDPPACIDINECEGRRGRTVNCGDEIVTANETFVPGACVNTDGSYHCECNEGFVLDNALNQCVDENECENGKADCAPRATCGNVVAAYTCTCDEGYFGDGKTCEDVDECSKETGTAWCSDMVGATCENSVGSFLCGCADGFMQNNSNCLDVDECVLDIDNCDKSSRGVCNNTVGSFQCGCTSTYRMRRDRRCVTGRDPLNDYDPPICGDIQCSVDAECVDGKCTCVDGFFGDGQTCQQVDECVEQLHECSELQYCEDLDGSYICLCKEGYTKTADNECEDNDECLRSEDNCGYGTKCENTVPGFTCTCLDPMDELQNMPDGTVACHPPGVVVCENIIECEKRQFCNSNNVCECSKGFQLINGTCEDINECDTDEVLCSGELQTCGNTEGSYVCTCTEGYKMEGNTCIDIDECLENFDDCKEPTKCVNQPGAYRCECISGFTTIVTSDGDVQCEDIDECTNGEPNCDINAECKNKPGSYDCKCNEGFEGTGEICQDIKECSLGLDNCSPDATCDETEGGYICNCDSGYLDVEENGYVCEDINECETGEHNCVRNSECINRPGGFECKCSMGFSGHCDDCKDIDECATGIHHCSSRGVCNNTLGSYTCGCAEGFVGDGADCTDRNECTEGIHNCPLNSQCINLVGTYECHCFIGFEKDVRYNQGQGHCFDIDECNTTVTENQCDPVAECENTVGSYLCRCPEGYTGNGYSCQGIVDSECGPDQLNCSVNAHCDRNADPPTCSCSVGYYGTGLASDGETACLEIPSCKPDTCNMDTEYCLVIDNAASCYCKPNFERQGTNCVEREDPICPGNCGLTTMCRVENNEAECFCMEGYQLVSGTCIDVDECNVGTANCPTGADCFNKPGGYRCLCKSGFTEDGDKCIDIDECKQDSDTAKCDEETQVCNNNIGGYTCDCKPGYVTSDSGLCFGPVDSDCVCDNLAQKCSFKDGLKVCTCDSRYTNGATTSGCIDKDECTDGSSQCGDNTECQNYNPGYKCTCKTGFQAIDNYNCEDVDECYQELDECSEHAKCTNTEGSYSCQCNLGYEGDGKSCQKQVDPTCNGVGEFDASKSTCNCSEGYKLVEMNRILTCTDINECEEVPGSCQDAAICTNTRGSYYCTCQDGYVGDGKLCDLNECAQPDRCHSSAYCTNEIGGFSCSCNPGYEGDGFECTKIENPCPVNNGGCGDNSICQFIDARVYCGCRPGYKGDGDLCVDINECTETGSMKHRCINAMCSNYDGGYSCDCLTGFIPQATGSTVCMDYDECAKDTHNCHATNATCQNNEGSFECECKEGFKGDGVECIADSECNGGCGFNAECVGSERYGFECRCLTGFLRENGECVDVNECDRPDNNICHRLASCTNNDGSYTCDCNPGTYGNGYYCKDVNECATGVDDKPACGPHGKCTNTEGSYTCNCLNGFELVGSECPDINECTGDAATTCSPEAVCKNTEGGYTCECKPGYSGSGLVCEDVDECALGTANCSSNTLCKNKKGSFTCECLKGLLFDDEDCVDIDECANDTLNDCHEDATCINEEPGFHCICNEGFIGDGVDICIKDNPCSDPTLCTKAGQICKVVDDAAVCDCIPGTEKSGSVCIDIDECNDGSLTCDGINARCNNTLGGAECVCKDGFQGDPETECTDIDECDPSSDGGGDNCCAGPGSGCTNTPSSYECTCMVGEPIDGCTCPGPPSECDSAGGAEGGNTCDGNADCEVTVDGHTCKCQPGYTGDGQTCTDIDECQEGTSQCDDDSSECVNTEGSYECQCKVGHVHVNGTIECSDVDECEDEALNDCADNSTCANTFGSYDCECLPGFTGDGTTCEDIDECATETDPCHEFAECSNVPGSCTCTCANGYTGDGIYCTEIDTCDEGSTKTCGDNAACVKVDDSTEQCTCHNGYEGDADTGCTNVNEYVNECKSTSSVCGPRSSCVDTDGGYLCQCDPGYYGGGPNGGSPCQDTNECATGEDNCDKIFGGCENNEGSFTCYCRSGTEGDGLACNPIDECERGLDNCTVNAECLNTPKSFYCRCPDGFRGDGYESCTDIDECDEGLHNCEGECTNEIGGYRCPCEDGLEWNGSECVDINECESGVAECSEYASCNNVYKSYVCICRQGFSGDGYTCTDNNECLSSPCGSLGCTNTVGSYTCDCPNGQINIANACYDDNECKLELCDELATCIDTEGSFECVCPAGYRTRGTACIDMNECVERPDGCSENAQCTNTIGSYRCTCNPGFLWDLQDKNTCADVDECADTEYQYCPSKCLNTVGSYKCICEPGYEYRFSDCRDIDECMLPPTDANAPTCGVESTCENTEGSYSCICKTGYKKVDGKCVDIDECESNDCSALADCHNTPGSYICQCKVGYIGNGKTCEDENECMLNPTMCGPRDSSICTNVEPSYSCECRTGYKKVFKYNNTHGVCEDINECIENGYTCGSHSSCVNLPGGVECQCDPGYILIDRICQDMNECTRNLHKCSPNADCHNTEGSYECTCKEHFTGNGFSCLGLCETTPCRQFEQCIVTDEGPTCECRCNWGSRCDDERMICGHDGQTYESGLALFNASCEQDSPIFIKYYGPCSSTCDTVVCPTGHICKEIGGTPECVCPECTEEEKTSGEVCSLSGTTYANKCQLKLHACHLYKPDGVKHSGECKPKIDYEATEWTEWGSCSVTCGEGVEMRTRELIRQGENGGRTLSQHDLYDRRQCFEDICEDDSVCAGKDCSDIVESRCFNVSNEPVCKCRTIEYCRSLEVDIVCGKVVNEINEFVNECQLKRMACLNNDHEYHLINRGHCDLDNIPDEPLECSNAVHWQVIESEDKQCTSSDQVQVDRCAGGCGDYIGECCHPKSYFEEAPVVLNCVNGTTINTVYSRIDECSCQPRP</sequence>
<evidence type="ECO:0000256" key="10">
    <source>
        <dbReference type="PROSITE-ProRule" id="PRU00076"/>
    </source>
</evidence>
<feature type="domain" description="EGF-like" evidence="14">
    <location>
        <begin position="4784"/>
        <end position="4825"/>
    </location>
</feature>
<dbReference type="SMART" id="SM00041">
    <property type="entry name" value="CT"/>
    <property type="match status" value="1"/>
</dbReference>
<evidence type="ECO:0000256" key="5">
    <source>
        <dbReference type="ARBA" id="ARBA00022737"/>
    </source>
</evidence>
<evidence type="ECO:0000256" key="6">
    <source>
        <dbReference type="ARBA" id="ARBA00022837"/>
    </source>
</evidence>
<dbReference type="PROSITE" id="PS01225">
    <property type="entry name" value="CTCK_2"/>
    <property type="match status" value="1"/>
</dbReference>
<feature type="domain" description="EGF-like" evidence="14">
    <location>
        <begin position="4986"/>
        <end position="5024"/>
    </location>
</feature>
<feature type="domain" description="EGF-like" evidence="14">
    <location>
        <begin position="701"/>
        <end position="743"/>
    </location>
</feature>
<feature type="domain" description="EGF-like" evidence="14">
    <location>
        <begin position="4691"/>
        <end position="4734"/>
    </location>
</feature>
<evidence type="ECO:0000259" key="16">
    <source>
        <dbReference type="PROSITE" id="PS51233"/>
    </source>
</evidence>
<feature type="domain" description="EGF-like" evidence="14">
    <location>
        <begin position="2079"/>
        <end position="2116"/>
    </location>
</feature>
<dbReference type="CDD" id="cd00037">
    <property type="entry name" value="CLECT"/>
    <property type="match status" value="3"/>
</dbReference>
<feature type="domain" description="EGF-like" evidence="14">
    <location>
        <begin position="3804"/>
        <end position="3845"/>
    </location>
</feature>
<evidence type="ECO:0000256" key="1">
    <source>
        <dbReference type="ARBA" id="ARBA00004613"/>
    </source>
</evidence>
<feature type="region of interest" description="Disordered" evidence="11">
    <location>
        <begin position="1188"/>
        <end position="1218"/>
    </location>
</feature>
<dbReference type="Gene3D" id="2.60.120.1000">
    <property type="match status" value="5"/>
</dbReference>
<dbReference type="EMBL" id="CAIIXF020000001">
    <property type="protein sequence ID" value="CAH1775918.1"/>
    <property type="molecule type" value="Genomic_DNA"/>
</dbReference>
<feature type="domain" description="EGF-like" evidence="14">
    <location>
        <begin position="4343"/>
        <end position="4385"/>
    </location>
</feature>
<feature type="compositionally biased region" description="Low complexity" evidence="11">
    <location>
        <begin position="1188"/>
        <end position="1199"/>
    </location>
</feature>
<dbReference type="SUPFAM" id="SSF82895">
    <property type="entry name" value="TSP-1 type 1 repeat"/>
    <property type="match status" value="1"/>
</dbReference>
<dbReference type="InterPro" id="IPR014716">
    <property type="entry name" value="Fibrinogen_a/b/g_C_1"/>
</dbReference>
<dbReference type="FunFam" id="2.10.25.10:FF:000014">
    <property type="entry name" value="Latent-transforming growth factor beta-binding protein 3"/>
    <property type="match status" value="6"/>
</dbReference>
<feature type="domain" description="EGF-like" evidence="14">
    <location>
        <begin position="2120"/>
        <end position="2158"/>
    </location>
</feature>
<dbReference type="InterPro" id="IPR052235">
    <property type="entry name" value="Nephronectin_domain"/>
</dbReference>
<dbReference type="PANTHER" id="PTHR24050:SF28">
    <property type="entry name" value="UROMODULIN-LIKE"/>
    <property type="match status" value="1"/>
</dbReference>
<keyword evidence="9" id="KW-0325">Glycoprotein</keyword>
<dbReference type="CDD" id="cd19941">
    <property type="entry name" value="TIL"/>
    <property type="match status" value="1"/>
</dbReference>
<dbReference type="InterPro" id="IPR024731">
    <property type="entry name" value="NELL2-like_EGF"/>
</dbReference>
<comment type="subcellular location">
    <subcellularLocation>
        <location evidence="1">Secreted</location>
    </subcellularLocation>
</comment>
<dbReference type="PROSITE" id="PS50026">
    <property type="entry name" value="EGF_3"/>
    <property type="match status" value="49"/>
</dbReference>
<feature type="domain" description="EGF-like" evidence="14">
    <location>
        <begin position="3677"/>
        <end position="3717"/>
    </location>
</feature>
<feature type="domain" description="EGF-like" evidence="14">
    <location>
        <begin position="4302"/>
        <end position="4342"/>
    </location>
</feature>
<dbReference type="PROSITE" id="PS00615">
    <property type="entry name" value="C_TYPE_LECTIN_1"/>
    <property type="match status" value="1"/>
</dbReference>
<evidence type="ECO:0000313" key="18">
    <source>
        <dbReference type="EMBL" id="CAH1775918.1"/>
    </source>
</evidence>
<keyword evidence="7" id="KW-0524">Neurogenesis</keyword>
<feature type="domain" description="EGF-like" evidence="14">
    <location>
        <begin position="2801"/>
        <end position="2839"/>
    </location>
</feature>
<feature type="domain" description="EGF-like" evidence="14">
    <location>
        <begin position="3965"/>
        <end position="4002"/>
    </location>
</feature>
<feature type="domain" description="EGF-like" evidence="14">
    <location>
        <begin position="3505"/>
        <end position="3547"/>
    </location>
</feature>
<dbReference type="OrthoDB" id="4405280at2759"/>
<evidence type="ECO:0000256" key="3">
    <source>
        <dbReference type="ARBA" id="ARBA00022536"/>
    </source>
</evidence>
<feature type="domain" description="EGF-like" evidence="14">
    <location>
        <begin position="3291"/>
        <end position="3331"/>
    </location>
</feature>
<dbReference type="Gene3D" id="3.90.215.10">
    <property type="entry name" value="Gamma Fibrinogen, chain A, domain 1"/>
    <property type="match status" value="1"/>
</dbReference>
<dbReference type="PROSITE" id="PS51233">
    <property type="entry name" value="VWFD"/>
    <property type="match status" value="1"/>
</dbReference>
<dbReference type="GO" id="GO:0005576">
    <property type="term" value="C:extracellular region"/>
    <property type="evidence" value="ECO:0007669"/>
    <property type="project" value="UniProtKB-SubCell"/>
</dbReference>
<dbReference type="FunFam" id="2.10.25.10:FF:000038">
    <property type="entry name" value="Fibrillin 2"/>
    <property type="match status" value="24"/>
</dbReference>
<dbReference type="InterPro" id="IPR002919">
    <property type="entry name" value="TIL_dom"/>
</dbReference>
<dbReference type="InterPro" id="IPR001846">
    <property type="entry name" value="VWF_type-D"/>
</dbReference>
<dbReference type="InterPro" id="IPR000742">
    <property type="entry name" value="EGF"/>
</dbReference>
<feature type="domain" description="EGF-like" evidence="14">
    <location>
        <begin position="3332"/>
        <end position="3375"/>
    </location>
</feature>
<dbReference type="CDD" id="cd00054">
    <property type="entry name" value="EGF_CA"/>
    <property type="match status" value="27"/>
</dbReference>
<feature type="domain" description="EGF-like" evidence="14">
    <location>
        <begin position="3417"/>
        <end position="3457"/>
    </location>
</feature>
<feature type="domain" description="EGF-like" evidence="14">
    <location>
        <begin position="4427"/>
        <end position="4469"/>
    </location>
</feature>
<feature type="domain" description="EGF-like" evidence="14">
    <location>
        <begin position="2574"/>
        <end position="2612"/>
    </location>
</feature>
<feature type="domain" description="EGF-like" evidence="14">
    <location>
        <begin position="2712"/>
        <end position="2750"/>
    </location>
</feature>
<dbReference type="SUPFAM" id="SSF57196">
    <property type="entry name" value="EGF/Laminin"/>
    <property type="match status" value="5"/>
</dbReference>
<feature type="domain" description="EGF-like" evidence="14">
    <location>
        <begin position="4907"/>
        <end position="4947"/>
    </location>
</feature>
<feature type="domain" description="EGF-like" evidence="14">
    <location>
        <begin position="4564"/>
        <end position="4603"/>
    </location>
</feature>
<feature type="domain" description="EGF-like" evidence="14">
    <location>
        <begin position="2756"/>
        <end position="2795"/>
    </location>
</feature>
<dbReference type="InterPro" id="IPR000152">
    <property type="entry name" value="EGF-type_Asp/Asn_hydroxyl_site"/>
</dbReference>
<protein>
    <submittedName>
        <fullName evidence="18">Uncharacterized protein</fullName>
    </submittedName>
</protein>
<dbReference type="Gene3D" id="3.10.100.10">
    <property type="entry name" value="Mannose-Binding Protein A, subunit A"/>
    <property type="match status" value="3"/>
</dbReference>
<dbReference type="InterPro" id="IPR001304">
    <property type="entry name" value="C-type_lectin-like"/>
</dbReference>
<dbReference type="InterPro" id="IPR006207">
    <property type="entry name" value="Cys_knot_C"/>
</dbReference>
<dbReference type="PANTHER" id="PTHR24050">
    <property type="entry name" value="PA14 DOMAIN-CONTAINING PROTEIN"/>
    <property type="match status" value="1"/>
</dbReference>
<dbReference type="SMART" id="SM00280">
    <property type="entry name" value="KAZAL"/>
    <property type="match status" value="2"/>
</dbReference>
<keyword evidence="8" id="KW-1015">Disulfide bond</keyword>
<dbReference type="InterPro" id="IPR000884">
    <property type="entry name" value="TSP1_rpt"/>
</dbReference>
<dbReference type="Gene3D" id="2.10.25.10">
    <property type="entry name" value="Laminin"/>
    <property type="match status" value="61"/>
</dbReference>
<dbReference type="SMART" id="SM00216">
    <property type="entry name" value="VWD"/>
    <property type="match status" value="1"/>
</dbReference>
<dbReference type="Proteomes" id="UP000749559">
    <property type="component" value="Unassembled WGS sequence"/>
</dbReference>
<comment type="caution">
    <text evidence="10">Lacks conserved residue(s) required for the propagation of feature annotation.</text>
</comment>
<dbReference type="SUPFAM" id="SSF56496">
    <property type="entry name" value="Fibrinogen C-terminal domain-like"/>
    <property type="match status" value="2"/>
</dbReference>
<dbReference type="InterPro" id="IPR036058">
    <property type="entry name" value="Kazal_dom_sf"/>
</dbReference>
<dbReference type="SMART" id="SM00179">
    <property type="entry name" value="EGF_CA"/>
    <property type="match status" value="61"/>
</dbReference>
<keyword evidence="2" id="KW-0964">Secreted</keyword>
<feature type="domain" description="EGF-like" evidence="14">
    <location>
        <begin position="622"/>
        <end position="664"/>
    </location>
</feature>
<feature type="domain" description="EGF-like" evidence="14">
    <location>
        <begin position="2901"/>
        <end position="2941"/>
    </location>
</feature>
<dbReference type="InterPro" id="IPR036383">
    <property type="entry name" value="TSP1_rpt_sf"/>
</dbReference>
<evidence type="ECO:0000256" key="9">
    <source>
        <dbReference type="ARBA" id="ARBA00023180"/>
    </source>
</evidence>
<dbReference type="InterPro" id="IPR036084">
    <property type="entry name" value="Ser_inhib-like_sf"/>
</dbReference>
<evidence type="ECO:0000256" key="12">
    <source>
        <dbReference type="SAM" id="SignalP"/>
    </source>
</evidence>
<dbReference type="PROSITE" id="PS50041">
    <property type="entry name" value="C_TYPE_LECTIN_2"/>
    <property type="match status" value="3"/>
</dbReference>
<dbReference type="InterPro" id="IPR001881">
    <property type="entry name" value="EGF-like_Ca-bd_dom"/>
</dbReference>
<feature type="domain" description="EGF-like" evidence="14">
    <location>
        <begin position="4608"/>
        <end position="4649"/>
    </location>
</feature>
<keyword evidence="4 12" id="KW-0732">Signal</keyword>
<feature type="signal peptide" evidence="12">
    <location>
        <begin position="1"/>
        <end position="20"/>
    </location>
</feature>
<dbReference type="InterPro" id="IPR049883">
    <property type="entry name" value="NOTCH1_EGF-like"/>
</dbReference>
<evidence type="ECO:0000256" key="8">
    <source>
        <dbReference type="ARBA" id="ARBA00023157"/>
    </source>
</evidence>
<dbReference type="SMART" id="SM00034">
    <property type="entry name" value="CLECT"/>
    <property type="match status" value="3"/>
</dbReference>
<feature type="domain" description="EGF-like" evidence="14">
    <location>
        <begin position="5069"/>
        <end position="5106"/>
    </location>
</feature>
<keyword evidence="19" id="KW-1185">Reference proteome</keyword>
<dbReference type="SUPFAM" id="SSF57567">
    <property type="entry name" value="Serine protease inhibitors"/>
    <property type="match status" value="1"/>
</dbReference>
<dbReference type="InterPro" id="IPR002350">
    <property type="entry name" value="Kazal_dom"/>
</dbReference>
<dbReference type="Pfam" id="PF07645">
    <property type="entry name" value="EGF_CA"/>
    <property type="match status" value="40"/>
</dbReference>
<gene>
    <name evidence="18" type="ORF">OFUS_LOCUS3154</name>
</gene>
<dbReference type="SMART" id="SM00274">
    <property type="entry name" value="FOLN"/>
    <property type="match status" value="5"/>
</dbReference>
<feature type="domain" description="CTCK" evidence="13">
    <location>
        <begin position="5620"/>
        <end position="5696"/>
    </location>
</feature>
<feature type="domain" description="VWFD" evidence="16">
    <location>
        <begin position="2163"/>
        <end position="2353"/>
    </location>
</feature>
<dbReference type="InterPro" id="IPR016186">
    <property type="entry name" value="C-type_lectin-like/link_sf"/>
</dbReference>
<feature type="chain" id="PRO_5035764010" evidence="12">
    <location>
        <begin position="21"/>
        <end position="5696"/>
    </location>
</feature>
<evidence type="ECO:0000259" key="17">
    <source>
        <dbReference type="PROSITE" id="PS51465"/>
    </source>
</evidence>
<dbReference type="SMART" id="SM00181">
    <property type="entry name" value="EGF"/>
    <property type="match status" value="74"/>
</dbReference>
<feature type="domain" description="EGF-like" evidence="14">
    <location>
        <begin position="4826"/>
        <end position="4867"/>
    </location>
</feature>
<dbReference type="SMART" id="SM00209">
    <property type="entry name" value="TSP1"/>
    <property type="match status" value="1"/>
</dbReference>
<evidence type="ECO:0000256" key="7">
    <source>
        <dbReference type="ARBA" id="ARBA00022902"/>
    </source>
</evidence>
<evidence type="ECO:0000259" key="15">
    <source>
        <dbReference type="PROSITE" id="PS50041"/>
    </source>
</evidence>
<feature type="domain" description="C-type lectin" evidence="15">
    <location>
        <begin position="327"/>
        <end position="443"/>
    </location>
</feature>
<feature type="domain" description="EGF-like" evidence="14">
    <location>
        <begin position="4093"/>
        <end position="4134"/>
    </location>
</feature>
<dbReference type="InterPro" id="IPR003645">
    <property type="entry name" value="Fol_N"/>
</dbReference>
<name>A0A8S4N441_OWEFU</name>
<feature type="domain" description="EGF-like" evidence="14">
    <location>
        <begin position="3458"/>
        <end position="3493"/>
    </location>
</feature>
<feature type="domain" description="EGF-like" evidence="14">
    <location>
        <begin position="4260"/>
        <end position="4301"/>
    </location>
</feature>
<keyword evidence="3 10" id="KW-0245">EGF-like domain</keyword>
<feature type="domain" description="EGF-like" evidence="14">
    <location>
        <begin position="4650"/>
        <end position="4690"/>
    </location>
</feature>
<evidence type="ECO:0000256" key="11">
    <source>
        <dbReference type="SAM" id="MobiDB-lite"/>
    </source>
</evidence>
<dbReference type="SUPFAM" id="SSF57184">
    <property type="entry name" value="Growth factor receptor domain"/>
    <property type="match status" value="21"/>
</dbReference>
<dbReference type="PROSITE" id="PS01186">
    <property type="entry name" value="EGF_2"/>
    <property type="match status" value="31"/>
</dbReference>
<dbReference type="InterPro" id="IPR018378">
    <property type="entry name" value="C-type_lectin_CS"/>
</dbReference>
<dbReference type="GO" id="GO:0005509">
    <property type="term" value="F:calcium ion binding"/>
    <property type="evidence" value="ECO:0007669"/>
    <property type="project" value="InterPro"/>
</dbReference>
<feature type="domain" description="EGF-like" evidence="14">
    <location>
        <begin position="5243"/>
        <end position="5283"/>
    </location>
</feature>
<feature type="domain" description="EGF-like" evidence="14">
    <location>
        <begin position="2668"/>
        <end position="2711"/>
    </location>
</feature>
<feature type="domain" description="EGF-like" evidence="14">
    <location>
        <begin position="2622"/>
        <end position="2667"/>
    </location>
</feature>
<dbReference type="PROSITE" id="PS50092">
    <property type="entry name" value="TSP1"/>
    <property type="match status" value="1"/>
</dbReference>
<feature type="domain" description="EGF-like" evidence="14">
    <location>
        <begin position="2029"/>
        <end position="2067"/>
    </location>
</feature>
<keyword evidence="6" id="KW-0106">Calcium</keyword>
<feature type="domain" description="C-type lectin" evidence="15">
    <location>
        <begin position="187"/>
        <end position="310"/>
    </location>
</feature>
<evidence type="ECO:0000256" key="4">
    <source>
        <dbReference type="ARBA" id="ARBA00022729"/>
    </source>
</evidence>
<dbReference type="GO" id="GO:0007399">
    <property type="term" value="P:nervous system development"/>
    <property type="evidence" value="ECO:0007669"/>
    <property type="project" value="UniProtKB-KW"/>
</dbReference>
<accession>A0A8S4N441</accession>
<feature type="domain" description="EGF-like" evidence="14">
    <location>
        <begin position="22"/>
        <end position="67"/>
    </location>
</feature>
<dbReference type="PROSITE" id="PS00010">
    <property type="entry name" value="ASX_HYDROXYL"/>
    <property type="match status" value="47"/>
</dbReference>
<evidence type="ECO:0000259" key="13">
    <source>
        <dbReference type="PROSITE" id="PS01225"/>
    </source>
</evidence>
<feature type="domain" description="EGF-like" evidence="14">
    <location>
        <begin position="5025"/>
        <end position="5063"/>
    </location>
</feature>
<dbReference type="InterPro" id="IPR036056">
    <property type="entry name" value="Fibrinogen-like_C"/>
</dbReference>
<dbReference type="NCBIfam" id="NF040941">
    <property type="entry name" value="GGGWT_bact"/>
    <property type="match status" value="1"/>
</dbReference>
<dbReference type="Pfam" id="PF01826">
    <property type="entry name" value="TIL"/>
    <property type="match status" value="1"/>
</dbReference>
<feature type="domain" description="EGF-like" evidence="14">
    <location>
        <begin position="127"/>
        <end position="164"/>
    </location>
</feature>
<feature type="domain" description="Kazal-like" evidence="17">
    <location>
        <begin position="5421"/>
        <end position="5470"/>
    </location>
</feature>
<feature type="domain" description="EGF-like" evidence="14">
    <location>
        <begin position="4518"/>
        <end position="4563"/>
    </location>
</feature>
<organism evidence="18 19">
    <name type="scientific">Owenia fusiformis</name>
    <name type="common">Polychaete worm</name>
    <dbReference type="NCBI Taxonomy" id="6347"/>
    <lineage>
        <taxon>Eukaryota</taxon>
        <taxon>Metazoa</taxon>
        <taxon>Spiralia</taxon>
        <taxon>Lophotrochozoa</taxon>
        <taxon>Annelida</taxon>
        <taxon>Polychaeta</taxon>
        <taxon>Sedentaria</taxon>
        <taxon>Canalipalpata</taxon>
        <taxon>Sabellida</taxon>
        <taxon>Oweniida</taxon>
        <taxon>Oweniidae</taxon>
        <taxon>Owenia</taxon>
    </lineage>
</organism>
<dbReference type="PROSITE" id="PS01187">
    <property type="entry name" value="EGF_CA"/>
    <property type="match status" value="21"/>
</dbReference>
<dbReference type="InterPro" id="IPR016187">
    <property type="entry name" value="CTDL_fold"/>
</dbReference>
<feature type="domain" description="EGF-like" evidence="14">
    <location>
        <begin position="3245"/>
        <end position="3283"/>
    </location>
</feature>
<feature type="domain" description="EGF-like" evidence="14">
    <location>
        <begin position="4174"/>
        <end position="4215"/>
    </location>
</feature>
<dbReference type="InterPro" id="IPR018097">
    <property type="entry name" value="EGF_Ca-bd_CS"/>
</dbReference>
<proteinExistence type="predicted"/>
<dbReference type="InterPro" id="IPR009030">
    <property type="entry name" value="Growth_fac_rcpt_cys_sf"/>
</dbReference>
<feature type="domain" description="EGF-like" evidence="14">
    <location>
        <begin position="5284"/>
        <end position="5322"/>
    </location>
</feature>
<feature type="domain" description="EGF-like" evidence="14">
    <location>
        <begin position="3925"/>
        <end position="3960"/>
    </location>
</feature>
<feature type="domain" description="EGF-like" evidence="14">
    <location>
        <begin position="5155"/>
        <end position="5193"/>
    </location>
</feature>
<dbReference type="SUPFAM" id="SSF100895">
    <property type="entry name" value="Kazal-type serine protease inhibitors"/>
    <property type="match status" value="2"/>
</dbReference>
<dbReference type="Pfam" id="PF12947">
    <property type="entry name" value="EGF_3"/>
    <property type="match status" value="16"/>
</dbReference>
<evidence type="ECO:0000313" key="19">
    <source>
        <dbReference type="Proteomes" id="UP000749559"/>
    </source>
</evidence>
<feature type="domain" description="EGF-like" evidence="14">
    <location>
        <begin position="3846"/>
        <end position="3886"/>
    </location>
</feature>
<reference evidence="18" key="1">
    <citation type="submission" date="2022-03" db="EMBL/GenBank/DDBJ databases">
        <authorList>
            <person name="Martin C."/>
        </authorList>
    </citation>
    <scope>NUCLEOTIDE SEQUENCE</scope>
</reference>
<evidence type="ECO:0000256" key="2">
    <source>
        <dbReference type="ARBA" id="ARBA00022525"/>
    </source>
</evidence>
<feature type="domain" description="EGF-like" evidence="14">
    <location>
        <begin position="4739"/>
        <end position="4777"/>
    </location>
</feature>
<evidence type="ECO:0000259" key="14">
    <source>
        <dbReference type="PROSITE" id="PS50026"/>
    </source>
</evidence>
<feature type="domain" description="EGF-like" evidence="14">
    <location>
        <begin position="3075"/>
        <end position="3116"/>
    </location>
</feature>
<feature type="domain" description="C-type lectin" evidence="15">
    <location>
        <begin position="459"/>
        <end position="582"/>
    </location>
</feature>
<comment type="caution">
    <text evidence="18">The sequence shown here is derived from an EMBL/GenBank/DDBJ whole genome shotgun (WGS) entry which is preliminary data.</text>
</comment>
<dbReference type="PROSITE" id="PS51465">
    <property type="entry name" value="KAZAL_2"/>
    <property type="match status" value="1"/>
</dbReference>
<feature type="domain" description="EGF-like" evidence="14">
    <location>
        <begin position="3376"/>
        <end position="3413"/>
    </location>
</feature>
<dbReference type="FunFam" id="2.10.25.10:FF:000005">
    <property type="entry name" value="Fibrillin 2"/>
    <property type="match status" value="1"/>
</dbReference>